<accession>A0A1D6NBI2</accession>
<proteinExistence type="predicted"/>
<reference evidence="1" key="1">
    <citation type="submission" date="2015-12" db="EMBL/GenBank/DDBJ databases">
        <title>Update maize B73 reference genome by single molecule sequencing technologies.</title>
        <authorList>
            <consortium name="Maize Genome Sequencing Project"/>
            <person name="Ware D."/>
        </authorList>
    </citation>
    <scope>NUCLEOTIDE SEQUENCE [LARGE SCALE GENOMIC DNA]</scope>
    <source>
        <tissue evidence="1">Seedling</tissue>
    </source>
</reference>
<gene>
    <name evidence="1" type="ORF">ZEAMMB73_Zm00001d043418</name>
</gene>
<name>A0A1D6NBI2_MAIZE</name>
<dbReference type="AlphaFoldDB" id="A0A1D6NBI2"/>
<dbReference type="EMBL" id="CM007649">
    <property type="protein sequence ID" value="ONM37915.1"/>
    <property type="molecule type" value="Genomic_DNA"/>
</dbReference>
<organism evidence="1">
    <name type="scientific">Zea mays</name>
    <name type="common">Maize</name>
    <dbReference type="NCBI Taxonomy" id="4577"/>
    <lineage>
        <taxon>Eukaryota</taxon>
        <taxon>Viridiplantae</taxon>
        <taxon>Streptophyta</taxon>
        <taxon>Embryophyta</taxon>
        <taxon>Tracheophyta</taxon>
        <taxon>Spermatophyta</taxon>
        <taxon>Magnoliopsida</taxon>
        <taxon>Liliopsida</taxon>
        <taxon>Poales</taxon>
        <taxon>Poaceae</taxon>
        <taxon>PACMAD clade</taxon>
        <taxon>Panicoideae</taxon>
        <taxon>Andropogonodae</taxon>
        <taxon>Andropogoneae</taxon>
        <taxon>Tripsacinae</taxon>
        <taxon>Zea</taxon>
    </lineage>
</organism>
<protein>
    <submittedName>
        <fullName evidence="1">La-related protein 6A</fullName>
    </submittedName>
</protein>
<evidence type="ECO:0000313" key="1">
    <source>
        <dbReference type="EMBL" id="ONM37915.1"/>
    </source>
</evidence>
<sequence>MVANLSSSVLEMNEKHVSIASVSLHVIFFPISVISLALFNSTLSTLLSVILRTFTHYCSELICVHSFQIRIYIHGHLHGVQ</sequence>